<dbReference type="Proteomes" id="UP000027318">
    <property type="component" value="Unassembled WGS sequence"/>
</dbReference>
<comment type="similarity">
    <text evidence="1">Belongs to the universal stress protein A family.</text>
</comment>
<dbReference type="PRINTS" id="PR01438">
    <property type="entry name" value="UNVRSLSTRESS"/>
</dbReference>
<evidence type="ECO:0000256" key="1">
    <source>
        <dbReference type="ARBA" id="ARBA00008791"/>
    </source>
</evidence>
<evidence type="ECO:0000313" key="4">
    <source>
        <dbReference type="Proteomes" id="UP000027318"/>
    </source>
</evidence>
<dbReference type="EMBL" id="JMSZ01000001">
    <property type="protein sequence ID" value="KDE41321.1"/>
    <property type="molecule type" value="Genomic_DNA"/>
</dbReference>
<dbReference type="PANTHER" id="PTHR46268:SF6">
    <property type="entry name" value="UNIVERSAL STRESS PROTEIN UP12"/>
    <property type="match status" value="1"/>
</dbReference>
<evidence type="ECO:0000313" key="3">
    <source>
        <dbReference type="EMBL" id="KDE41321.1"/>
    </source>
</evidence>
<dbReference type="CDD" id="cd00293">
    <property type="entry name" value="USP-like"/>
    <property type="match status" value="1"/>
</dbReference>
<dbReference type="STRING" id="267850.ADINL_0001"/>
<reference evidence="3 4" key="1">
    <citation type="journal article" date="2005" name="Int. J. Syst. Evol. Microbiol.">
        <title>Nitrincola lacisaponensis gen. nov., sp. nov., a novel alkaliphilic bacterium isolated from an alkaline, saline lake.</title>
        <authorList>
            <person name="Dimitriu P.A."/>
            <person name="Shukla S.K."/>
            <person name="Conradt J."/>
            <person name="Marquez M.C."/>
            <person name="Ventosa A."/>
            <person name="Maglia A."/>
            <person name="Peyton B.M."/>
            <person name="Pinkart H.C."/>
            <person name="Mormile M.R."/>
        </authorList>
    </citation>
    <scope>NUCLEOTIDE SEQUENCE [LARGE SCALE GENOMIC DNA]</scope>
    <source>
        <strain evidence="3 4">4CA</strain>
    </source>
</reference>
<dbReference type="InterPro" id="IPR006015">
    <property type="entry name" value="Universal_stress_UspA"/>
</dbReference>
<gene>
    <name evidence="3" type="ORF">ADINL_0001</name>
</gene>
<evidence type="ECO:0000259" key="2">
    <source>
        <dbReference type="Pfam" id="PF00582"/>
    </source>
</evidence>
<dbReference type="InterPro" id="IPR006016">
    <property type="entry name" value="UspA"/>
</dbReference>
<dbReference type="InterPro" id="IPR014729">
    <property type="entry name" value="Rossmann-like_a/b/a_fold"/>
</dbReference>
<dbReference type="AlphaFoldDB" id="A0A063Y9C0"/>
<name>A0A063Y9C0_9GAMM</name>
<dbReference type="Gene3D" id="3.40.50.620">
    <property type="entry name" value="HUPs"/>
    <property type="match status" value="1"/>
</dbReference>
<dbReference type="SUPFAM" id="SSF52402">
    <property type="entry name" value="Adenine nucleotide alpha hydrolases-like"/>
    <property type="match status" value="1"/>
</dbReference>
<dbReference type="PANTHER" id="PTHR46268">
    <property type="entry name" value="STRESS RESPONSE PROTEIN NHAX"/>
    <property type="match status" value="1"/>
</dbReference>
<comment type="caution">
    <text evidence="3">The sequence shown here is derived from an EMBL/GenBank/DDBJ whole genome shotgun (WGS) entry which is preliminary data.</text>
</comment>
<feature type="domain" description="UspA" evidence="2">
    <location>
        <begin position="10"/>
        <end position="147"/>
    </location>
</feature>
<accession>A0A063Y9C0</accession>
<organism evidence="3 4">
    <name type="scientific">Nitrincola lacisaponensis</name>
    <dbReference type="NCBI Taxonomy" id="267850"/>
    <lineage>
        <taxon>Bacteria</taxon>
        <taxon>Pseudomonadati</taxon>
        <taxon>Pseudomonadota</taxon>
        <taxon>Gammaproteobacteria</taxon>
        <taxon>Oceanospirillales</taxon>
        <taxon>Oceanospirillaceae</taxon>
        <taxon>Nitrincola</taxon>
    </lineage>
</organism>
<sequence length="147" mass="16435">MAGELEMSIKIILPLDLQDRDSAIAGLVRAKTYLGDRPVEMYFMSILPKPVPLLGAYLPKEEIASALRVLEDEMRLLVKQVMPEIGPFFTKATEGVIFKEILKYAREVQPDLIMLPSHSHSKVENILIGSVTSKVVERADCSVLVIR</sequence>
<keyword evidence="4" id="KW-1185">Reference proteome</keyword>
<proteinExistence type="inferred from homology"/>
<protein>
    <submittedName>
        <fullName evidence="3">Universal stress protein family 3</fullName>
    </submittedName>
</protein>
<dbReference type="Pfam" id="PF00582">
    <property type="entry name" value="Usp"/>
    <property type="match status" value="1"/>
</dbReference>